<comment type="cofactor">
    <cofactor evidence="1 9">
        <name>adenosylcob(III)alamin</name>
        <dbReference type="ChEBI" id="CHEBI:18408"/>
    </cofactor>
</comment>
<dbReference type="GO" id="GO:0009263">
    <property type="term" value="P:deoxyribonucleotide biosynthetic process"/>
    <property type="evidence" value="ECO:0007669"/>
    <property type="project" value="InterPro"/>
</dbReference>
<keyword evidence="7 9" id="KW-0170">Cobalt</keyword>
<accession>G7WLU0</accession>
<dbReference type="PANTHER" id="PTHR43371:SF1">
    <property type="entry name" value="RIBONUCLEOSIDE-DIPHOSPHATE REDUCTASE"/>
    <property type="match status" value="1"/>
</dbReference>
<evidence type="ECO:0000256" key="9">
    <source>
        <dbReference type="RuleBase" id="RU364064"/>
    </source>
</evidence>
<dbReference type="InterPro" id="IPR013344">
    <property type="entry name" value="RNR_NrdJ/NrdZ"/>
</dbReference>
<dbReference type="Pfam" id="PF02867">
    <property type="entry name" value="Ribonuc_red_lgC"/>
    <property type="match status" value="2"/>
</dbReference>
<dbReference type="InterPro" id="IPR008926">
    <property type="entry name" value="RNR_R1-su_N"/>
</dbReference>
<evidence type="ECO:0000256" key="7">
    <source>
        <dbReference type="ARBA" id="ARBA00023285"/>
    </source>
</evidence>
<dbReference type="AlphaFoldDB" id="G7WLU0"/>
<dbReference type="InterPro" id="IPR013509">
    <property type="entry name" value="RNR_lsu_N"/>
</dbReference>
<dbReference type="HOGENOM" id="CLU_000404_2_3_2"/>
<evidence type="ECO:0000313" key="14">
    <source>
        <dbReference type="Proteomes" id="UP000005877"/>
    </source>
</evidence>
<dbReference type="GO" id="GO:0004748">
    <property type="term" value="F:ribonucleoside-diphosphate reductase activity, thioredoxin disulfide as acceptor"/>
    <property type="evidence" value="ECO:0007669"/>
    <property type="project" value="UniProtKB-EC"/>
</dbReference>
<dbReference type="UniPathway" id="UPA00326"/>
<dbReference type="Proteomes" id="UP000005877">
    <property type="component" value="Chromosome"/>
</dbReference>
<dbReference type="GO" id="GO:0071897">
    <property type="term" value="P:DNA biosynthetic process"/>
    <property type="evidence" value="ECO:0007669"/>
    <property type="project" value="UniProtKB-KW"/>
</dbReference>
<proteinExistence type="inferred from homology"/>
<evidence type="ECO:0000256" key="6">
    <source>
        <dbReference type="ARBA" id="ARBA00023157"/>
    </source>
</evidence>
<dbReference type="SUPFAM" id="SSF51998">
    <property type="entry name" value="PFL-like glycyl radical enzymes"/>
    <property type="match status" value="1"/>
</dbReference>
<dbReference type="GO" id="GO:0031419">
    <property type="term" value="F:cobalamin binding"/>
    <property type="evidence" value="ECO:0007669"/>
    <property type="project" value="UniProtKB-KW"/>
</dbReference>
<evidence type="ECO:0000313" key="13">
    <source>
        <dbReference type="EMBL" id="AET63683.1"/>
    </source>
</evidence>
<feature type="domain" description="Ribonucleotide reductase large subunit C-terminal" evidence="12">
    <location>
        <begin position="161"/>
        <end position="470"/>
    </location>
</feature>
<dbReference type="PANTHER" id="PTHR43371">
    <property type="entry name" value="VITAMIN B12-DEPENDENT RIBONUCLEOTIDE REDUCTASE"/>
    <property type="match status" value="1"/>
</dbReference>
<keyword evidence="3 9" id="KW-0846">Cobalamin</keyword>
<dbReference type="CDD" id="cd02888">
    <property type="entry name" value="RNR_II_dimer"/>
    <property type="match status" value="1"/>
</dbReference>
<evidence type="ECO:0000256" key="5">
    <source>
        <dbReference type="ARBA" id="ARBA00023002"/>
    </source>
</evidence>
<dbReference type="Gene3D" id="3.20.70.20">
    <property type="match status" value="1"/>
</dbReference>
<evidence type="ECO:0000256" key="10">
    <source>
        <dbReference type="SAM" id="MobiDB-lite"/>
    </source>
</evidence>
<dbReference type="InterPro" id="IPR050862">
    <property type="entry name" value="RdRp_reductase_class-2"/>
</dbReference>
<evidence type="ECO:0000256" key="3">
    <source>
        <dbReference type="ARBA" id="ARBA00022628"/>
    </source>
</evidence>
<dbReference type="NCBIfam" id="TIGR02504">
    <property type="entry name" value="NrdJ_Z"/>
    <property type="match status" value="1"/>
</dbReference>
<comment type="function">
    <text evidence="9">Catalyzes the reduction of ribonucleotides to deoxyribonucleotides. May function to provide a pool of deoxyribonucleotide precursors for DNA repair during oxygen limitation and/or for immediate growth after restoration of oxygen.</text>
</comment>
<feature type="compositionally biased region" description="Basic and acidic residues" evidence="10">
    <location>
        <begin position="20"/>
        <end position="44"/>
    </location>
</feature>
<dbReference type="PRINTS" id="PR01183">
    <property type="entry name" value="RIBORDTASEM1"/>
</dbReference>
<dbReference type="InterPro" id="IPR000788">
    <property type="entry name" value="RNR_lg_C"/>
</dbReference>
<organism evidence="13 14">
    <name type="scientific">Methanothrix harundinacea (strain 6Ac)</name>
    <name type="common">Methanosaeta harundinacea</name>
    <dbReference type="NCBI Taxonomy" id="1110509"/>
    <lineage>
        <taxon>Archaea</taxon>
        <taxon>Methanobacteriati</taxon>
        <taxon>Methanobacteriota</taxon>
        <taxon>Stenosarchaea group</taxon>
        <taxon>Methanomicrobia</taxon>
        <taxon>Methanotrichales</taxon>
        <taxon>Methanotrichaceae</taxon>
        <taxon>Methanothrix</taxon>
    </lineage>
</organism>
<feature type="region of interest" description="Disordered" evidence="10">
    <location>
        <begin position="1"/>
        <end position="82"/>
    </location>
</feature>
<dbReference type="EMBL" id="CP003117">
    <property type="protein sequence ID" value="AET63683.1"/>
    <property type="molecule type" value="Genomic_DNA"/>
</dbReference>
<dbReference type="PATRIC" id="fig|1110509.7.peg.338"/>
<keyword evidence="5 9" id="KW-0560">Oxidoreductase</keyword>
<keyword evidence="9" id="KW-0237">DNA synthesis</keyword>
<comment type="similarity">
    <text evidence="2 9">Belongs to the ribonucleoside diphosphate reductase class-2 family.</text>
</comment>
<evidence type="ECO:0000259" key="12">
    <source>
        <dbReference type="Pfam" id="PF02867"/>
    </source>
</evidence>
<evidence type="ECO:0000256" key="4">
    <source>
        <dbReference type="ARBA" id="ARBA00022741"/>
    </source>
</evidence>
<keyword evidence="4 9" id="KW-0547">Nucleotide-binding</keyword>
<comment type="catalytic activity">
    <reaction evidence="8 9">
        <text>a 2'-deoxyribonucleoside 5'-diphosphate + [thioredoxin]-disulfide + H2O = a ribonucleoside 5'-diphosphate + [thioredoxin]-dithiol</text>
        <dbReference type="Rhea" id="RHEA:23252"/>
        <dbReference type="Rhea" id="RHEA-COMP:10698"/>
        <dbReference type="Rhea" id="RHEA-COMP:10700"/>
        <dbReference type="ChEBI" id="CHEBI:15377"/>
        <dbReference type="ChEBI" id="CHEBI:29950"/>
        <dbReference type="ChEBI" id="CHEBI:50058"/>
        <dbReference type="ChEBI" id="CHEBI:57930"/>
        <dbReference type="ChEBI" id="CHEBI:73316"/>
        <dbReference type="EC" id="1.17.4.1"/>
    </reaction>
</comment>
<keyword evidence="6" id="KW-1015">Disulfide bond</keyword>
<feature type="domain" description="Ribonucleotide reductase large subunit N-terminal" evidence="11">
    <location>
        <begin position="81"/>
        <end position="157"/>
    </location>
</feature>
<dbReference type="KEGG" id="mhi:Mhar_0296"/>
<dbReference type="SUPFAM" id="SSF48168">
    <property type="entry name" value="R1 subunit of ribonucleotide reductase, N-terminal domain"/>
    <property type="match status" value="1"/>
</dbReference>
<dbReference type="EC" id="1.17.4.1" evidence="9"/>
<reference evidence="13 14" key="1">
    <citation type="journal article" date="2012" name="PLoS ONE">
        <title>The genome characteristics and predicted function of methyl-group oxidation pathway in the obligate aceticlastic methanogens, Methanosaeta spp.</title>
        <authorList>
            <person name="Zhu J."/>
            <person name="Zheng H."/>
            <person name="Ai G."/>
            <person name="Zhang G."/>
            <person name="Liu D."/>
            <person name="Liu X."/>
            <person name="Dong X."/>
        </authorList>
    </citation>
    <scope>NUCLEOTIDE SEQUENCE [LARGE SCALE GENOMIC DNA]</scope>
    <source>
        <strain evidence="13 14">6Ac</strain>
    </source>
</reference>
<name>G7WLU0_METH6</name>
<keyword evidence="14" id="KW-1185">Reference proteome</keyword>
<dbReference type="STRING" id="1110509.Mhar_0296"/>
<gene>
    <name evidence="13" type="ordered locus">Mhar_0296</name>
</gene>
<dbReference type="OrthoDB" id="6188at2157"/>
<evidence type="ECO:0000256" key="2">
    <source>
        <dbReference type="ARBA" id="ARBA00007405"/>
    </source>
</evidence>
<sequence length="656" mass="70670">MVRSEFISLLEKPGNGGGKEMAEKRGKTGRTEKGARRGGVEVGRETAGCRGGEEGRRSCKGRGLPPHPRPGKEPTPRPALGPFAPELLRKRYLRRDVSGDVAETAEEMFSRVARTVARAEGRFGGDASAMAARFRDLMAGGLFLPNSPTLMNAGLSLGQLSACFVLPVEDSMDGIFGALKEMAKIHQSGGGTGFSFSRLRPKGDPVRATGGVASGPVSFMEVFDAATEVIKQGGRRRGANMAVLRADHPDILDFVRAKERAGRLQNFNLSVGITDDQMRRARSGRKLDLINPRTGQVAEKIEAAGLLQEVAASAWRRGDPGVLFLDRINDAHPLPGTIEATNPCGEQPLLPYESCNLGSVNLSRFAGRGEVDWDGLEGTARLAIRFLDDVLEVNRFPLRRIREETLKSRKIGLGVMGFAEMLIELGISYASKEAVGMAEEAMKFIAAAARDESRLLGEERGSFPLLEESSLDWDAMRNATVTTIAPTGSISLIAGTSPGIEPLFGLSYSRDLLGEEMVAMNPLFERMAKDRGLGDGLIRTVAAQGTLDGAEGVPDDLKELFVTAMEVAPAQHVKIQAAFQRFTDNGVSKTVNLPPEATVENVLNIFALAYDLGCKGITVYRYGSRDQLLHLGEGGRSRARAEAETDPRGLGCRICD</sequence>
<dbReference type="Pfam" id="PF00317">
    <property type="entry name" value="Ribonuc_red_lgN"/>
    <property type="match status" value="1"/>
</dbReference>
<dbReference type="GO" id="GO:0005524">
    <property type="term" value="F:ATP binding"/>
    <property type="evidence" value="ECO:0007669"/>
    <property type="project" value="InterPro"/>
</dbReference>
<evidence type="ECO:0000256" key="8">
    <source>
        <dbReference type="ARBA" id="ARBA00047754"/>
    </source>
</evidence>
<protein>
    <recommendedName>
        <fullName evidence="9">Vitamin B12-dependent ribonucleotide reductase</fullName>
        <ecNumber evidence="9">1.17.4.1</ecNumber>
    </recommendedName>
</protein>
<evidence type="ECO:0000256" key="1">
    <source>
        <dbReference type="ARBA" id="ARBA00001922"/>
    </source>
</evidence>
<evidence type="ECO:0000259" key="11">
    <source>
        <dbReference type="Pfam" id="PF00317"/>
    </source>
</evidence>
<feature type="domain" description="Ribonucleotide reductase large subunit C-terminal" evidence="12">
    <location>
        <begin position="476"/>
        <end position="620"/>
    </location>
</feature>